<comment type="caution">
    <text evidence="2">The sequence shown here is derived from an EMBL/GenBank/DDBJ whole genome shotgun (WGS) entry which is preliminary data.</text>
</comment>
<gene>
    <name evidence="2" type="ORF">FHU39_003925</name>
</gene>
<keyword evidence="3" id="KW-1185">Reference proteome</keyword>
<dbReference type="SUPFAM" id="SSF109854">
    <property type="entry name" value="DinB/YfiT-like putative metalloenzymes"/>
    <property type="match status" value="1"/>
</dbReference>
<reference evidence="2 3" key="1">
    <citation type="submission" date="2020-08" db="EMBL/GenBank/DDBJ databases">
        <title>Sequencing the genomes of 1000 actinobacteria strains.</title>
        <authorList>
            <person name="Klenk H.-P."/>
        </authorList>
    </citation>
    <scope>NUCLEOTIDE SEQUENCE [LARGE SCALE GENOMIC DNA]</scope>
    <source>
        <strain evidence="2 3">DSM 105369</strain>
    </source>
</reference>
<feature type="domain" description="DinB-like" evidence="1">
    <location>
        <begin position="118"/>
        <end position="261"/>
    </location>
</feature>
<dbReference type="InterPro" id="IPR001646">
    <property type="entry name" value="5peptide_repeat"/>
</dbReference>
<proteinExistence type="predicted"/>
<dbReference type="Proteomes" id="UP000559182">
    <property type="component" value="Unassembled WGS sequence"/>
</dbReference>
<dbReference type="RefSeq" id="WP_183322366.1">
    <property type="nucleotide sequence ID" value="NZ_JACHVQ010000004.1"/>
</dbReference>
<accession>A0A839NAM6</accession>
<dbReference type="EMBL" id="JACHVQ010000004">
    <property type="protein sequence ID" value="MBB2893889.1"/>
    <property type="molecule type" value="Genomic_DNA"/>
</dbReference>
<evidence type="ECO:0000313" key="2">
    <source>
        <dbReference type="EMBL" id="MBB2893889.1"/>
    </source>
</evidence>
<evidence type="ECO:0000313" key="3">
    <source>
        <dbReference type="Proteomes" id="UP000559182"/>
    </source>
</evidence>
<dbReference type="InterPro" id="IPR034660">
    <property type="entry name" value="DinB/YfiT-like"/>
</dbReference>
<dbReference type="Gene3D" id="1.20.120.450">
    <property type="entry name" value="dinb family like domain"/>
    <property type="match status" value="1"/>
</dbReference>
<evidence type="ECO:0000259" key="1">
    <source>
        <dbReference type="Pfam" id="PF12867"/>
    </source>
</evidence>
<dbReference type="AlphaFoldDB" id="A0A839NAM6"/>
<dbReference type="Gene3D" id="2.160.20.80">
    <property type="entry name" value="E3 ubiquitin-protein ligase SopA"/>
    <property type="match status" value="1"/>
</dbReference>
<dbReference type="SUPFAM" id="SSF141571">
    <property type="entry name" value="Pentapeptide repeat-like"/>
    <property type="match status" value="1"/>
</dbReference>
<name>A0A839NAM6_9MICO</name>
<protein>
    <recommendedName>
        <fullName evidence="1">DinB-like domain-containing protein</fullName>
    </recommendedName>
</protein>
<sequence>MASFTSSDELRGATFHEVDLREAKFTDVTLRDATLREVSLRGARVTSADLSETVLRGVDVQDVEIDSPWLFDGDHYLRINGVDVRAFVDAELNRRFPGRELRAADTPQGLRAAWDAVQRTWAATIERAGAMPAGTVEESVAGEWSFAQTLRHLVMATDVWLGRAILRKENPYHPAGLPNDDGGGETAAYTDTSVFSANAPSYDEVLAARADRVGMVTEFLASVTPEVLAEPRPNPHDPQYDETVLHCVHTILDEHWEHHRYAVRDLDALSAGQASG</sequence>
<dbReference type="Pfam" id="PF13576">
    <property type="entry name" value="Pentapeptide_3"/>
    <property type="match status" value="1"/>
</dbReference>
<dbReference type="Pfam" id="PF12867">
    <property type="entry name" value="DinB_2"/>
    <property type="match status" value="1"/>
</dbReference>
<organism evidence="2 3">
    <name type="scientific">Flexivirga oryzae</name>
    <dbReference type="NCBI Taxonomy" id="1794944"/>
    <lineage>
        <taxon>Bacteria</taxon>
        <taxon>Bacillati</taxon>
        <taxon>Actinomycetota</taxon>
        <taxon>Actinomycetes</taxon>
        <taxon>Micrococcales</taxon>
        <taxon>Dermacoccaceae</taxon>
        <taxon>Flexivirga</taxon>
    </lineage>
</organism>
<dbReference type="InterPro" id="IPR024775">
    <property type="entry name" value="DinB-like"/>
</dbReference>